<name>Q56X89_ARATH</name>
<feature type="transmembrane region" description="Helical" evidence="1">
    <location>
        <begin position="46"/>
        <end position="68"/>
    </location>
</feature>
<keyword evidence="1" id="KW-1133">Transmembrane helix</keyword>
<dbReference type="EMBL" id="AK221787">
    <property type="protein sequence ID" value="BAD93917.1"/>
    <property type="molecule type" value="mRNA"/>
</dbReference>
<keyword evidence="1" id="KW-0812">Transmembrane</keyword>
<proteinExistence type="evidence at transcript level"/>
<evidence type="ECO:0000313" key="2">
    <source>
        <dbReference type="EMBL" id="BAD93917.1"/>
    </source>
</evidence>
<protein>
    <submittedName>
        <fullName evidence="2">Uncharacterized protein</fullName>
    </submittedName>
</protein>
<sequence length="69" mass="7943">LSSLSKTFERESLFFLVKSDRDLICMFYPRRPVYPAPVQHRLASKVVLAGLCLAICRLVYGVFGQFWVC</sequence>
<reference evidence="2" key="1">
    <citation type="submission" date="2005-03" db="EMBL/GenBank/DDBJ databases">
        <title>Large-scale analysis of RIKEN Arabidopsis full-length (RAFL) cDNAs.</title>
        <authorList>
            <person name="Totoki Y."/>
            <person name="Seki M."/>
            <person name="Ishida J."/>
            <person name="Nakajima M."/>
            <person name="Enju A."/>
            <person name="Kamiya A."/>
            <person name="Narusaka M."/>
            <person name="Shin-i T."/>
            <person name="Nakagawa M."/>
            <person name="Sakamoto N."/>
            <person name="Oishi K."/>
            <person name="Kohara Y."/>
            <person name="Kobayashi M."/>
            <person name="Toyoda A."/>
            <person name="Sakaki Y."/>
            <person name="Sakurai T."/>
            <person name="Iida K."/>
            <person name="Akiyama K."/>
            <person name="Satou M."/>
            <person name="Toyoda T."/>
            <person name="Konagaya A."/>
            <person name="Carninci P."/>
            <person name="Kawai J."/>
            <person name="Hayashizaki Y."/>
            <person name="Shinozaki K."/>
        </authorList>
    </citation>
    <scope>NUCLEOTIDE SEQUENCE</scope>
</reference>
<dbReference type="AlphaFoldDB" id="Q56X89"/>
<feature type="non-terminal residue" evidence="2">
    <location>
        <position position="1"/>
    </location>
</feature>
<organism evidence="2">
    <name type="scientific">Arabidopsis thaliana</name>
    <name type="common">Mouse-ear cress</name>
    <dbReference type="NCBI Taxonomy" id="3702"/>
    <lineage>
        <taxon>Eukaryota</taxon>
        <taxon>Viridiplantae</taxon>
        <taxon>Streptophyta</taxon>
        <taxon>Embryophyta</taxon>
        <taxon>Tracheophyta</taxon>
        <taxon>Spermatophyta</taxon>
        <taxon>Magnoliopsida</taxon>
        <taxon>eudicotyledons</taxon>
        <taxon>Gunneridae</taxon>
        <taxon>Pentapetalae</taxon>
        <taxon>rosids</taxon>
        <taxon>malvids</taxon>
        <taxon>Brassicales</taxon>
        <taxon>Brassicaceae</taxon>
        <taxon>Camelineae</taxon>
        <taxon>Arabidopsis</taxon>
    </lineage>
</organism>
<evidence type="ECO:0000256" key="1">
    <source>
        <dbReference type="SAM" id="Phobius"/>
    </source>
</evidence>
<accession>Q56X89</accession>
<keyword evidence="1" id="KW-0472">Membrane</keyword>